<name>A0ABT8WPV8_9FLAO</name>
<keyword evidence="3" id="KW-1185">Reference proteome</keyword>
<dbReference type="SUPFAM" id="SSF51430">
    <property type="entry name" value="NAD(P)-linked oxidoreductase"/>
    <property type="match status" value="1"/>
</dbReference>
<sequence>MLSLEELNKIGFGAYRISKFSNEHNQALQYAIDNGCNLIDTSSNYTNGESEMLIGDVISERRKHLFVITKAGYIRSNNEDIDQVSKRLKIPKEEIFQTSDNSFHSFGAEFLENEIKTSLKRLKTSYIDGFLLHNPEYYFNQNKISISDNRFYELIRKVFVFLETQVKKGKIRYYGISSNMFQLPNNDNGINLLKIIKIAQNISETNHFKFIQFPLNLAEYEPSKPNYEGKSLIEFAKLNGLITISNRTLTAVTEKGTVRFANYTKDISNLDEEFDFKVITNFLNQIKEQLLAIDVHDDILSFVPIQVVKTSWNIFPNTDVVDGVFNKHLIPFVMRIFDNDLPPKILQSLSNLKAILRGYAKRNMMTLTNSYLNTLKKNGTIKDFNNMSLSEIACKFCIDSGVDHVLVGMREKQYVESLKSLIK</sequence>
<dbReference type="CDD" id="cd19099">
    <property type="entry name" value="AKR_unchar"/>
    <property type="match status" value="1"/>
</dbReference>
<dbReference type="InterPro" id="IPR053135">
    <property type="entry name" value="AKR2_Oxidoreductase"/>
</dbReference>
<dbReference type="Proteomes" id="UP001176806">
    <property type="component" value="Unassembled WGS sequence"/>
</dbReference>
<dbReference type="InterPro" id="IPR023210">
    <property type="entry name" value="NADP_OxRdtase_dom"/>
</dbReference>
<accession>A0ABT8WPV8</accession>
<proteinExistence type="predicted"/>
<dbReference type="Gene3D" id="3.20.20.100">
    <property type="entry name" value="NADP-dependent oxidoreductase domain"/>
    <property type="match status" value="1"/>
</dbReference>
<dbReference type="EMBL" id="JAUOEL010000004">
    <property type="protein sequence ID" value="MDO5975202.1"/>
    <property type="molecule type" value="Genomic_DNA"/>
</dbReference>
<reference evidence="2" key="1">
    <citation type="submission" date="2023-07" db="EMBL/GenBank/DDBJ databases">
        <title>Two novel species in the genus Flavivirga.</title>
        <authorList>
            <person name="Kwon K."/>
        </authorList>
    </citation>
    <scope>NUCLEOTIDE SEQUENCE</scope>
    <source>
        <strain evidence="2">KACC 14158</strain>
    </source>
</reference>
<protein>
    <submittedName>
        <fullName evidence="2">Aldo/keto reductase</fullName>
    </submittedName>
</protein>
<feature type="domain" description="NADP-dependent oxidoreductase" evidence="1">
    <location>
        <begin position="9"/>
        <end position="179"/>
    </location>
</feature>
<evidence type="ECO:0000313" key="3">
    <source>
        <dbReference type="Proteomes" id="UP001176806"/>
    </source>
</evidence>
<dbReference type="InterPro" id="IPR036812">
    <property type="entry name" value="NAD(P)_OxRdtase_dom_sf"/>
</dbReference>
<comment type="caution">
    <text evidence="2">The sequence shown here is derived from an EMBL/GenBank/DDBJ whole genome shotgun (WGS) entry which is preliminary data.</text>
</comment>
<evidence type="ECO:0000259" key="1">
    <source>
        <dbReference type="Pfam" id="PF00248"/>
    </source>
</evidence>
<dbReference type="PANTHER" id="PTHR43312">
    <property type="entry name" value="D-THREO-ALDOSE 1-DEHYDROGENASE"/>
    <property type="match status" value="1"/>
</dbReference>
<dbReference type="RefSeq" id="WP_303302375.1">
    <property type="nucleotide sequence ID" value="NZ_BAABDA010000035.1"/>
</dbReference>
<evidence type="ECO:0000313" key="2">
    <source>
        <dbReference type="EMBL" id="MDO5975202.1"/>
    </source>
</evidence>
<gene>
    <name evidence="2" type="ORF">Q4Q40_13475</name>
</gene>
<dbReference type="PANTHER" id="PTHR43312:SF1">
    <property type="entry name" value="NADP-DEPENDENT OXIDOREDUCTASE DOMAIN-CONTAINING PROTEIN"/>
    <property type="match status" value="1"/>
</dbReference>
<organism evidence="2 3">
    <name type="scientific">Flavivirga jejuensis</name>
    <dbReference type="NCBI Taxonomy" id="870487"/>
    <lineage>
        <taxon>Bacteria</taxon>
        <taxon>Pseudomonadati</taxon>
        <taxon>Bacteroidota</taxon>
        <taxon>Flavobacteriia</taxon>
        <taxon>Flavobacteriales</taxon>
        <taxon>Flavobacteriaceae</taxon>
        <taxon>Flavivirga</taxon>
    </lineage>
</organism>
<dbReference type="Pfam" id="PF00248">
    <property type="entry name" value="Aldo_ket_red"/>
    <property type="match status" value="1"/>
</dbReference>